<dbReference type="InterPro" id="IPR001098">
    <property type="entry name" value="DNA-dir_DNA_pol_A_palm_dom"/>
</dbReference>
<dbReference type="GO" id="GO:0003887">
    <property type="term" value="F:DNA-directed DNA polymerase activity"/>
    <property type="evidence" value="ECO:0007669"/>
    <property type="project" value="UniProtKB-EC"/>
</dbReference>
<protein>
    <recommendedName>
        <fullName evidence="1">DNA-directed DNA polymerase</fullName>
        <ecNumber evidence="1">2.7.7.7</ecNumber>
    </recommendedName>
</protein>
<dbReference type="CDD" id="cd08642">
    <property type="entry name" value="DNA_pol_A_pol_I_A"/>
    <property type="match status" value="1"/>
</dbReference>
<dbReference type="PANTHER" id="PTHR10133">
    <property type="entry name" value="DNA POLYMERASE I"/>
    <property type="match status" value="1"/>
</dbReference>
<reference evidence="5 6" key="1">
    <citation type="journal article" date="2018" name="BMC Genomics">
        <title>Genes significantly associated with lineage II food isolates of Listeria monocytogenes.</title>
        <authorList>
            <person name="Pirone-Davies C."/>
            <person name="Chen Y."/>
            <person name="Pightling A."/>
            <person name="Ryan G."/>
            <person name="Wang Y."/>
            <person name="Yao K."/>
            <person name="Hoffmann M."/>
            <person name="Allard M.W."/>
        </authorList>
    </citation>
    <scope>NUCLEOTIDE SEQUENCE [LARGE SCALE GENOMIC DNA]</scope>
    <source>
        <strain evidence="5 6">PNUSAL000550</strain>
    </source>
</reference>
<keyword evidence="5" id="KW-0808">Transferase</keyword>
<name>A0AB37NJQ4_LISMN</name>
<accession>A0AB37NJQ4</accession>
<dbReference type="GO" id="GO:0006261">
    <property type="term" value="P:DNA-templated DNA replication"/>
    <property type="evidence" value="ECO:0007669"/>
    <property type="project" value="InterPro"/>
</dbReference>
<dbReference type="PANTHER" id="PTHR10133:SF27">
    <property type="entry name" value="DNA POLYMERASE NU"/>
    <property type="match status" value="1"/>
</dbReference>
<dbReference type="AlphaFoldDB" id="A0AB37NJQ4"/>
<dbReference type="EMBL" id="QXLS01000002">
    <property type="protein sequence ID" value="RKA09300.1"/>
    <property type="molecule type" value="Genomic_DNA"/>
</dbReference>
<dbReference type="SUPFAM" id="SSF53098">
    <property type="entry name" value="Ribonuclease H-like"/>
    <property type="match status" value="1"/>
</dbReference>
<dbReference type="SMART" id="SM00482">
    <property type="entry name" value="POLAc"/>
    <property type="match status" value="1"/>
</dbReference>
<keyword evidence="2" id="KW-0235">DNA replication</keyword>
<comment type="caution">
    <text evidence="5">The sequence shown here is derived from an EMBL/GenBank/DDBJ whole genome shotgun (WGS) entry which is preliminary data.</text>
</comment>
<dbReference type="RefSeq" id="WP_058831892.1">
    <property type="nucleotide sequence ID" value="NZ_LNNQ01000015.1"/>
</dbReference>
<dbReference type="GO" id="GO:0003677">
    <property type="term" value="F:DNA binding"/>
    <property type="evidence" value="ECO:0007669"/>
    <property type="project" value="InterPro"/>
</dbReference>
<evidence type="ECO:0000256" key="2">
    <source>
        <dbReference type="ARBA" id="ARBA00022705"/>
    </source>
</evidence>
<dbReference type="InterPro" id="IPR002298">
    <property type="entry name" value="DNA_polymerase_A"/>
</dbReference>
<dbReference type="InterPro" id="IPR012337">
    <property type="entry name" value="RNaseH-like_sf"/>
</dbReference>
<dbReference type="Proteomes" id="UP000272537">
    <property type="component" value="Unassembled WGS sequence"/>
</dbReference>
<dbReference type="InterPro" id="IPR043502">
    <property type="entry name" value="DNA/RNA_pol_sf"/>
</dbReference>
<evidence type="ECO:0000313" key="6">
    <source>
        <dbReference type="Proteomes" id="UP000272537"/>
    </source>
</evidence>
<evidence type="ECO:0000313" key="5">
    <source>
        <dbReference type="EMBL" id="RKA09300.1"/>
    </source>
</evidence>
<feature type="domain" description="DNA-directed DNA polymerase family A palm" evidence="4">
    <location>
        <begin position="369"/>
        <end position="609"/>
    </location>
</feature>
<organism evidence="5 6">
    <name type="scientific">Listeria monocytogenes</name>
    <dbReference type="NCBI Taxonomy" id="1639"/>
    <lineage>
        <taxon>Bacteria</taxon>
        <taxon>Bacillati</taxon>
        <taxon>Bacillota</taxon>
        <taxon>Bacilli</taxon>
        <taxon>Bacillales</taxon>
        <taxon>Listeriaceae</taxon>
        <taxon>Listeria</taxon>
    </lineage>
</organism>
<dbReference type="SUPFAM" id="SSF56672">
    <property type="entry name" value="DNA/RNA polymerases"/>
    <property type="match status" value="1"/>
</dbReference>
<dbReference type="EC" id="2.7.7.7" evidence="1"/>
<sequence length="644" mass="73198">MSQKVLRIDIETYSGRDIKNCGAYAYTESEDFEILLFAYAYDDEPVKVIDLTIDEIPDTVLEDLTNRRVLKTAHNANFERTCLAKYYNRQMPAEQWQCTMVHGTLLGLPASLDMMSKALRLAQEKDSEGKALIRYFCTPCKPTKINGGRTRNYPEHAPEKWAKFIEYCRQDVVVERSIAKKIAKFPFPEDEQRNWELDQRIADKGVRIDVDLVKHAIACQKRYQANLGKKAKDLTRLENPNSVQQLKDWLADMGYPVSSLNKDSVSELLADEDLDEDVREMLLLRQEMSKTSIKKYEKMQHARCHDGRVRGLLQFNGANRTGRWAGRLVQVQNLPRNYIKDIAEVRKDLKAGDYEAFEMMYSNVPDVLSQLIRTAFIAEDGYTFDITDFSAIEARVIAWLAGEQWRLDVFNSHGKIYEASASQMFHIPIEEVDKNLRQKGKVSELALGYNGGVNALIAMGALEMGLKENELQGIVDAWRKASPAITSLWRGVEKHAKLAISTRESQKYKGLTFYYKAGILFIKLPSGRNLAYFRAKLVPGKYGPQICYEGVTDKGWRKQYTYGGKLVENIVQAIARDCLAVSLRRIEDAGISTVMHVHDEAITEVPESESSVDKLNAILAEPISWAPGLPLQGDGFSSDFYMKD</sequence>
<evidence type="ECO:0000256" key="3">
    <source>
        <dbReference type="ARBA" id="ARBA00049244"/>
    </source>
</evidence>
<dbReference type="GO" id="GO:0006302">
    <property type="term" value="P:double-strand break repair"/>
    <property type="evidence" value="ECO:0007669"/>
    <property type="project" value="TreeGrafter"/>
</dbReference>
<evidence type="ECO:0000256" key="1">
    <source>
        <dbReference type="ARBA" id="ARBA00012417"/>
    </source>
</evidence>
<dbReference type="Gene3D" id="1.10.150.20">
    <property type="entry name" value="5' to 3' exonuclease, C-terminal subdomain"/>
    <property type="match status" value="1"/>
</dbReference>
<comment type="catalytic activity">
    <reaction evidence="3">
        <text>DNA(n) + a 2'-deoxyribonucleoside 5'-triphosphate = DNA(n+1) + diphosphate</text>
        <dbReference type="Rhea" id="RHEA:22508"/>
        <dbReference type="Rhea" id="RHEA-COMP:17339"/>
        <dbReference type="Rhea" id="RHEA-COMP:17340"/>
        <dbReference type="ChEBI" id="CHEBI:33019"/>
        <dbReference type="ChEBI" id="CHEBI:61560"/>
        <dbReference type="ChEBI" id="CHEBI:173112"/>
        <dbReference type="EC" id="2.7.7.7"/>
    </reaction>
</comment>
<gene>
    <name evidence="5" type="primary">pola_1</name>
    <name evidence="5" type="ORF">DYZ80_00942</name>
</gene>
<proteinExistence type="predicted"/>
<evidence type="ECO:0000259" key="4">
    <source>
        <dbReference type="SMART" id="SM00482"/>
    </source>
</evidence>
<dbReference type="Pfam" id="PF00476">
    <property type="entry name" value="DNA_pol_A"/>
    <property type="match status" value="1"/>
</dbReference>
<keyword evidence="5" id="KW-0548">Nucleotidyltransferase</keyword>